<dbReference type="STRING" id="1156935.QWE_20333"/>
<gene>
    <name evidence="2" type="ORF">QWE_20333</name>
</gene>
<dbReference type="PIRSF" id="PIRSF017082">
    <property type="entry name" value="YflP"/>
    <property type="match status" value="1"/>
</dbReference>
<evidence type="ECO:0000256" key="1">
    <source>
        <dbReference type="ARBA" id="ARBA00006987"/>
    </source>
</evidence>
<comment type="similarity">
    <text evidence="1">Belongs to the UPF0065 (bug) family.</text>
</comment>
<dbReference type="Gene3D" id="3.40.190.10">
    <property type="entry name" value="Periplasmic binding protein-like II"/>
    <property type="match status" value="1"/>
</dbReference>
<dbReference type="Proteomes" id="UP000007123">
    <property type="component" value="Unassembled WGS sequence"/>
</dbReference>
<reference evidence="2 3" key="1">
    <citation type="journal article" date="2012" name="J. Bacteriol.">
        <title>Draft Genome Sequence of Agrobacterium albertimagni Strain AOL15.</title>
        <authorList>
            <person name="Trimble W.L."/>
            <person name="Phung le T."/>
            <person name="Meyer F."/>
            <person name="Gilbert J.A."/>
            <person name="Silver S."/>
        </authorList>
    </citation>
    <scope>NUCLEOTIDE SEQUENCE [LARGE SCALE GENOMIC DNA]</scope>
    <source>
        <strain evidence="2 3">AOL15</strain>
    </source>
</reference>
<keyword evidence="3" id="KW-1185">Reference proteome</keyword>
<organism evidence="2 3">
    <name type="scientific">Agrobacterium albertimagni AOL15</name>
    <dbReference type="NCBI Taxonomy" id="1156935"/>
    <lineage>
        <taxon>Bacteria</taxon>
        <taxon>Pseudomonadati</taxon>
        <taxon>Pseudomonadota</taxon>
        <taxon>Alphaproteobacteria</taxon>
        <taxon>Hyphomicrobiales</taxon>
        <taxon>Rhizobiaceae</taxon>
        <taxon>Rhizobium/Agrobacterium group</taxon>
        <taxon>Agrobacterium</taxon>
    </lineage>
</organism>
<dbReference type="eggNOG" id="COG3181">
    <property type="taxonomic scope" value="Bacteria"/>
</dbReference>
<dbReference type="PATRIC" id="fig|1156935.5.peg.4140"/>
<name>K2QRL2_9HYPH</name>
<proteinExistence type="inferred from homology"/>
<sequence>MFMPMERRKFIAATAFLTTIAPRMSWSQKSAYPAENPTLIVGFAAGGAGDIATRVVANYVKEARGVVATPDFRPGAGGTIATDQVRRAPADGSVLSLYSVSPLLVAPHLQKVPYDSTRDFTYIASYAGISVPCFVRSDSPFQTWDALLDYARKEPSKLRWATAAPRGLAHIATDAAFRTENAEATFVPFRGGADAVTALLGGHIDMVVSSDFGPHLAAGSVRLLAETSPNPNAGHAGIVSFAERGYPIAIPASYGLFGPAGLPQEIIAWWEDAIGEMIASPMYADFIRVINGYPLFQKSDEFTQMAGQAFTRIGQQIDEMGIRL</sequence>
<dbReference type="PANTHER" id="PTHR42928:SF5">
    <property type="entry name" value="BLR1237 PROTEIN"/>
    <property type="match status" value="1"/>
</dbReference>
<dbReference type="Pfam" id="PF03401">
    <property type="entry name" value="TctC"/>
    <property type="match status" value="1"/>
</dbReference>
<evidence type="ECO:0008006" key="4">
    <source>
        <dbReference type="Google" id="ProtNLM"/>
    </source>
</evidence>
<dbReference type="AlphaFoldDB" id="K2QRL2"/>
<comment type="caution">
    <text evidence="2">The sequence shown here is derived from an EMBL/GenBank/DDBJ whole genome shotgun (WGS) entry which is preliminary data.</text>
</comment>
<evidence type="ECO:0000313" key="2">
    <source>
        <dbReference type="EMBL" id="EKF57672.1"/>
    </source>
</evidence>
<dbReference type="InterPro" id="IPR005064">
    <property type="entry name" value="BUG"/>
</dbReference>
<evidence type="ECO:0000313" key="3">
    <source>
        <dbReference type="Proteomes" id="UP000007123"/>
    </source>
</evidence>
<dbReference type="PANTHER" id="PTHR42928">
    <property type="entry name" value="TRICARBOXYLATE-BINDING PROTEIN"/>
    <property type="match status" value="1"/>
</dbReference>
<dbReference type="InterPro" id="IPR042100">
    <property type="entry name" value="Bug_dom1"/>
</dbReference>
<dbReference type="Gene3D" id="3.40.190.150">
    <property type="entry name" value="Bordetella uptake gene, domain 1"/>
    <property type="match status" value="1"/>
</dbReference>
<dbReference type="CDD" id="cd07012">
    <property type="entry name" value="PBP2_Bug_TTT"/>
    <property type="match status" value="1"/>
</dbReference>
<dbReference type="EMBL" id="ALJF01000017">
    <property type="protein sequence ID" value="EKF57672.1"/>
    <property type="molecule type" value="Genomic_DNA"/>
</dbReference>
<accession>K2QRL2</accession>
<protein>
    <recommendedName>
        <fullName evidence="4">Tripartite tricarboxylate transporter substrate binding protein</fullName>
    </recommendedName>
</protein>
<dbReference type="SUPFAM" id="SSF53850">
    <property type="entry name" value="Periplasmic binding protein-like II"/>
    <property type="match status" value="1"/>
</dbReference>